<keyword evidence="1" id="KW-0812">Transmembrane</keyword>
<sequence length="627" mass="68160">MKKFIIKNKKYLGLIITTVIIVNFLFLPLTVMADPAPAQTKSASETSFVGQVVSWLTGKTLLFMSSAISMIFGTFFGLIIGLEAIIIDYIISPANFSLINTPIVTLGWGITRDLANMFFILILLIISFATVLRIKSWAISQLWWKLVVAALLINFSLVIAGFVIDFANVLTTFFLNGITGGGGSLNTVGTITTKLAASMQILNFYRPAPPTGVIEGITQFGASGFAAVAGIILTLVGLVVTAFVFGAAMIFLIVRILHIWLLLIFAPIVWMLWILPATSGYFSKWWGSFLQWTFFAPIFVFMIYLSLSIFDATGQFNPKVFEAFPAVWREAPTGISQVGMPAAIFQWILVIAMMFGSLIVAQKFGVMGAAASQKMLTGWGNDAKGWAKGKVRQQFTQWTQPTPPPAAGAPVPGAFRRFGAAIGNVASAVPGLRGKYLATQAAEEKAYQAEYDKIKNTNPAVVDNMLKNGVFVDQRQRIAWAQLLAEKNWFNTAHGYSVAQRQTLAQQAFKAGKADTFLAMDPQLATAIPGRTIDGEVRRIRPENASKLSLESVMDLGVISGMINNFSGAHIQNAANAGRGDILNGMEVNIRAMGANQATRIAALRATNPRLALWLSRSPGNTFINLN</sequence>
<feature type="transmembrane region" description="Helical" evidence="1">
    <location>
        <begin position="146"/>
        <end position="164"/>
    </location>
</feature>
<feature type="transmembrane region" description="Helical" evidence="1">
    <location>
        <begin position="225"/>
        <end position="253"/>
    </location>
</feature>
<feature type="transmembrane region" description="Helical" evidence="1">
    <location>
        <begin position="12"/>
        <end position="33"/>
    </location>
</feature>
<evidence type="ECO:0000313" key="3">
    <source>
        <dbReference type="Proteomes" id="UP000176431"/>
    </source>
</evidence>
<gene>
    <name evidence="2" type="ORF">A2819_03105</name>
</gene>
<proteinExistence type="predicted"/>
<feature type="transmembrane region" description="Helical" evidence="1">
    <location>
        <begin position="344"/>
        <end position="366"/>
    </location>
</feature>
<comment type="caution">
    <text evidence="2">The sequence shown here is derived from an EMBL/GenBank/DDBJ whole genome shotgun (WGS) entry which is preliminary data.</text>
</comment>
<feature type="transmembrane region" description="Helical" evidence="1">
    <location>
        <begin position="114"/>
        <end position="134"/>
    </location>
</feature>
<feature type="transmembrane region" description="Helical" evidence="1">
    <location>
        <begin position="289"/>
        <end position="310"/>
    </location>
</feature>
<evidence type="ECO:0000313" key="2">
    <source>
        <dbReference type="EMBL" id="OGD24698.1"/>
    </source>
</evidence>
<dbReference type="EMBL" id="MEYK01000036">
    <property type="protein sequence ID" value="OGD24698.1"/>
    <property type="molecule type" value="Genomic_DNA"/>
</dbReference>
<feature type="transmembrane region" description="Helical" evidence="1">
    <location>
        <begin position="89"/>
        <end position="108"/>
    </location>
</feature>
<protein>
    <submittedName>
        <fullName evidence="2">Uncharacterized protein</fullName>
    </submittedName>
</protein>
<reference evidence="2 3" key="1">
    <citation type="journal article" date="2016" name="Nat. Commun.">
        <title>Thousands of microbial genomes shed light on interconnected biogeochemical processes in an aquifer system.</title>
        <authorList>
            <person name="Anantharaman K."/>
            <person name="Brown C.T."/>
            <person name="Hug L.A."/>
            <person name="Sharon I."/>
            <person name="Castelle C.J."/>
            <person name="Probst A.J."/>
            <person name="Thomas B.C."/>
            <person name="Singh A."/>
            <person name="Wilkins M.J."/>
            <person name="Karaoz U."/>
            <person name="Brodie E.L."/>
            <person name="Williams K.H."/>
            <person name="Hubbard S.S."/>
            <person name="Banfield J.F."/>
        </authorList>
    </citation>
    <scope>NUCLEOTIDE SEQUENCE [LARGE SCALE GENOMIC DNA]</scope>
</reference>
<feature type="transmembrane region" description="Helical" evidence="1">
    <location>
        <begin position="61"/>
        <end position="82"/>
    </location>
</feature>
<keyword evidence="1" id="KW-1133">Transmembrane helix</keyword>
<organism evidence="2 3">
    <name type="scientific">Candidatus Azambacteria bacterium RIFCSPHIGHO2_01_FULL_40_24</name>
    <dbReference type="NCBI Taxonomy" id="1797301"/>
    <lineage>
        <taxon>Bacteria</taxon>
        <taxon>Candidatus Azamiibacteriota</taxon>
    </lineage>
</organism>
<dbReference type="Proteomes" id="UP000176431">
    <property type="component" value="Unassembled WGS sequence"/>
</dbReference>
<name>A0A1F5B249_9BACT</name>
<accession>A0A1F5B249</accession>
<keyword evidence="1" id="KW-0472">Membrane</keyword>
<feature type="transmembrane region" description="Helical" evidence="1">
    <location>
        <begin position="259"/>
        <end position="277"/>
    </location>
</feature>
<evidence type="ECO:0000256" key="1">
    <source>
        <dbReference type="SAM" id="Phobius"/>
    </source>
</evidence>
<dbReference type="AlphaFoldDB" id="A0A1F5B249"/>